<dbReference type="Pfam" id="PF13480">
    <property type="entry name" value="Acetyltransf_6"/>
    <property type="match status" value="1"/>
</dbReference>
<dbReference type="eggNOG" id="COG5653">
    <property type="taxonomic scope" value="Bacteria"/>
</dbReference>
<sequence>MLMRWGMDMASHPLASGSRIYGPAQRARWTALAADAAEANAFYAPDMLCAALDHLASAPGVRLVEAQAGGELIGLLPVVVSQRHGRLPIASVENWMHAHCFFGAPLIRRGQEVAAWRGLLAQLDDAHWAPGFLYLQGLDAAGANAAALEALCVEQGRGRREVHRHDRAMLRSALDAESYWETHVRAKKRKEIRRLQKRLAELGAVEQRQLEKRAELPHWCADFLTLEAAGWKGREGTAMACSPSDAAFFRAACAAAFDAGRLHFLRIDLDGRPIAMLANFRHGEGAFSFKIAFDEELGRFSPGVLIELANLHAVQGDPDIGWMDSCAAADHPMIDSLWAERRTIVQYRIALRGRGLDRMRRTAAFALANGAEALASRLKGQS</sequence>
<gene>
    <name evidence="2" type="ORF">BV98_001853</name>
</gene>
<evidence type="ECO:0000259" key="1">
    <source>
        <dbReference type="Pfam" id="PF13480"/>
    </source>
</evidence>
<evidence type="ECO:0000313" key="3">
    <source>
        <dbReference type="Proteomes" id="UP000024284"/>
    </source>
</evidence>
<accession>A0A086PB81</accession>
<dbReference type="AlphaFoldDB" id="A0A086PB81"/>
<reference evidence="2" key="1">
    <citation type="submission" date="2014-08" db="EMBL/GenBank/DDBJ databases">
        <title>Draft genome sequences of Sphingobium herbicidovorans.</title>
        <authorList>
            <person name="Gan H.M."/>
            <person name="Gan H.Y."/>
            <person name="Savka M.A."/>
        </authorList>
    </citation>
    <scope>NUCLEOTIDE SEQUENCE [LARGE SCALE GENOMIC DNA]</scope>
    <source>
        <strain evidence="2">NBRC 16415</strain>
    </source>
</reference>
<proteinExistence type="predicted"/>
<dbReference type="SUPFAM" id="SSF55729">
    <property type="entry name" value="Acyl-CoA N-acyltransferases (Nat)"/>
    <property type="match status" value="1"/>
</dbReference>
<dbReference type="STRING" id="76947.GCA_002080435_01133"/>
<evidence type="ECO:0000313" key="2">
    <source>
        <dbReference type="EMBL" id="KFG90649.1"/>
    </source>
</evidence>
<protein>
    <submittedName>
        <fullName evidence="2">CelD-like protein</fullName>
    </submittedName>
</protein>
<keyword evidence="3" id="KW-1185">Reference proteome</keyword>
<dbReference type="InterPro" id="IPR016181">
    <property type="entry name" value="Acyl_CoA_acyltransferase"/>
</dbReference>
<feature type="domain" description="BioF2-like acetyltransferase" evidence="1">
    <location>
        <begin position="186"/>
        <end position="308"/>
    </location>
</feature>
<dbReference type="InterPro" id="IPR038740">
    <property type="entry name" value="BioF2-like_GNAT_dom"/>
</dbReference>
<dbReference type="PATRIC" id="fig|1219045.3.peg.1894"/>
<comment type="caution">
    <text evidence="2">The sequence shown here is derived from an EMBL/GenBank/DDBJ whole genome shotgun (WGS) entry which is preliminary data.</text>
</comment>
<dbReference type="Proteomes" id="UP000024284">
    <property type="component" value="Unassembled WGS sequence"/>
</dbReference>
<dbReference type="EMBL" id="JFZA02000012">
    <property type="protein sequence ID" value="KFG90649.1"/>
    <property type="molecule type" value="Genomic_DNA"/>
</dbReference>
<name>A0A086PB81_SPHHM</name>
<organism evidence="2 3">
    <name type="scientific">Sphingobium herbicidovorans (strain ATCC 700291 / DSM 11019 / CCUG 56400 / KCTC 2939 / LMG 18315 / NBRC 16415 / MH)</name>
    <name type="common">Sphingomonas herbicidovorans</name>
    <dbReference type="NCBI Taxonomy" id="1219045"/>
    <lineage>
        <taxon>Bacteria</taxon>
        <taxon>Pseudomonadati</taxon>
        <taxon>Pseudomonadota</taxon>
        <taxon>Alphaproteobacteria</taxon>
        <taxon>Sphingomonadales</taxon>
        <taxon>Sphingomonadaceae</taxon>
        <taxon>Sphingobium</taxon>
    </lineage>
</organism>